<dbReference type="Proteomes" id="UP001056429">
    <property type="component" value="Unassembled WGS sequence"/>
</dbReference>
<reference evidence="3" key="2">
    <citation type="submission" date="2021-04" db="EMBL/GenBank/DDBJ databases">
        <authorList>
            <person name="Dong X."/>
        </authorList>
    </citation>
    <scope>NUCLEOTIDE SEQUENCE</scope>
    <source>
        <strain evidence="3">ZWT</strain>
    </source>
</reference>
<keyword evidence="4" id="KW-1185">Reference proteome</keyword>
<dbReference type="InterPro" id="IPR006680">
    <property type="entry name" value="Amidohydro-rel"/>
</dbReference>
<evidence type="ECO:0000313" key="3">
    <source>
        <dbReference type="EMBL" id="MCM1990169.1"/>
    </source>
</evidence>
<keyword evidence="1" id="KW-0456">Lyase</keyword>
<dbReference type="EMBL" id="JAGSOJ010000002">
    <property type="protein sequence ID" value="MCM1990169.1"/>
    <property type="molecule type" value="Genomic_DNA"/>
</dbReference>
<feature type="domain" description="Amidohydrolase-related" evidence="2">
    <location>
        <begin position="11"/>
        <end position="306"/>
    </location>
</feature>
<organism evidence="3 4">
    <name type="scientific">Oceanirhabdus seepicola</name>
    <dbReference type="NCBI Taxonomy" id="2828781"/>
    <lineage>
        <taxon>Bacteria</taxon>
        <taxon>Bacillati</taxon>
        <taxon>Bacillota</taxon>
        <taxon>Clostridia</taxon>
        <taxon>Eubacteriales</taxon>
        <taxon>Clostridiaceae</taxon>
        <taxon>Oceanirhabdus</taxon>
    </lineage>
</organism>
<dbReference type="GO" id="GO:0016831">
    <property type="term" value="F:carboxy-lyase activity"/>
    <property type="evidence" value="ECO:0007669"/>
    <property type="project" value="InterPro"/>
</dbReference>
<proteinExistence type="predicted"/>
<dbReference type="PANTHER" id="PTHR21240:SF28">
    <property type="entry name" value="ISO-OROTATE DECARBOXYLASE (EUROFUNG)"/>
    <property type="match status" value="1"/>
</dbReference>
<dbReference type="InterPro" id="IPR032466">
    <property type="entry name" value="Metal_Hydrolase"/>
</dbReference>
<dbReference type="InterPro" id="IPR032465">
    <property type="entry name" value="ACMSD"/>
</dbReference>
<name>A0A9J6P284_9CLOT</name>
<dbReference type="GO" id="GO:0016787">
    <property type="term" value="F:hydrolase activity"/>
    <property type="evidence" value="ECO:0007669"/>
    <property type="project" value="InterPro"/>
</dbReference>
<dbReference type="Gene3D" id="3.20.20.140">
    <property type="entry name" value="Metal-dependent hydrolases"/>
    <property type="match status" value="2"/>
</dbReference>
<reference evidence="3" key="1">
    <citation type="journal article" date="2021" name="mSystems">
        <title>Bacteria and Archaea Synergistically Convert Glycine Betaine to Biogenic Methane in the Formosa Cold Seep of the South China Sea.</title>
        <authorList>
            <person name="Li L."/>
            <person name="Zhang W."/>
            <person name="Zhang S."/>
            <person name="Song L."/>
            <person name="Sun Q."/>
            <person name="Zhang H."/>
            <person name="Xiang H."/>
            <person name="Dong X."/>
        </authorList>
    </citation>
    <scope>NUCLEOTIDE SEQUENCE</scope>
    <source>
        <strain evidence="3">ZWT</strain>
    </source>
</reference>
<dbReference type="AlphaFoldDB" id="A0A9J6P284"/>
<sequence length="571" mass="66352">MKQKINEFKKWDTHHHISPPFFEEFIIKNGNKDVYGLPHAKWSPKLMLNWMNNINLEKAILSFSLPGIYYGDIAETKAMARKCNEYMAELIKQYPDRLGGFATLPLPDPNASIEELKYALDTLKLEGLGLLSNAGYKYFGDESYEPFWEEVNKRKLVVYVHPVQPEEGVNYTLLNYTYYLKMDTTKTIVDFMRSGYHKKFPDIKFFLSHGGGVMPKVMMSALKGLEKENPNIMNEFEAWRSQLFADTALVGYPDEMLPEVLNFFGANHVIFGTDLCWAPDKYKYFVQQISQLDLSRSAFENLYSNNVKAAFTDKKIPFKPLNVQVTARKRSIGTVNHHVHVNPKKVTEFVTDKLGRTLDMNVKDSEIMEKHNNAMVSMDIPELWQLPAKERREALKLYNQTIAMMKEEAKSKAGVFAAIDLDDPKYSLEEIEYCLKQLDMDGVCLYVKIVGKNYGEMFDEKLLEKLEKINVPVLIHLKDSNAKPVLDFNYHDSLSYMYSLLYLDKLEHMKKVNYIPTHTDGLLDFLARASNSMYYIDPETHKPRIGKIIWELLIKKREVFKDYVKELKHVY</sequence>
<dbReference type="SUPFAM" id="SSF51556">
    <property type="entry name" value="Metallo-dependent hydrolases"/>
    <property type="match status" value="2"/>
</dbReference>
<dbReference type="RefSeq" id="WP_250859210.1">
    <property type="nucleotide sequence ID" value="NZ_JAGSOJ010000002.1"/>
</dbReference>
<gene>
    <name evidence="3" type="ORF">KDK92_10530</name>
</gene>
<evidence type="ECO:0000313" key="4">
    <source>
        <dbReference type="Proteomes" id="UP001056429"/>
    </source>
</evidence>
<accession>A0A9J6P284</accession>
<dbReference type="Pfam" id="PF04909">
    <property type="entry name" value="Amidohydro_2"/>
    <property type="match status" value="1"/>
</dbReference>
<dbReference type="GO" id="GO:0005737">
    <property type="term" value="C:cytoplasm"/>
    <property type="evidence" value="ECO:0007669"/>
    <property type="project" value="TreeGrafter"/>
</dbReference>
<protein>
    <submittedName>
        <fullName evidence="3">Amidohydrolase</fullName>
    </submittedName>
</protein>
<dbReference type="GO" id="GO:0019748">
    <property type="term" value="P:secondary metabolic process"/>
    <property type="evidence" value="ECO:0007669"/>
    <property type="project" value="TreeGrafter"/>
</dbReference>
<evidence type="ECO:0000259" key="2">
    <source>
        <dbReference type="Pfam" id="PF04909"/>
    </source>
</evidence>
<dbReference type="PANTHER" id="PTHR21240">
    <property type="entry name" value="2-AMINO-3-CARBOXYLMUCONATE-6-SEMIALDEHYDE DECARBOXYLASE"/>
    <property type="match status" value="1"/>
</dbReference>
<evidence type="ECO:0000256" key="1">
    <source>
        <dbReference type="ARBA" id="ARBA00023239"/>
    </source>
</evidence>
<comment type="caution">
    <text evidence="3">The sequence shown here is derived from an EMBL/GenBank/DDBJ whole genome shotgun (WGS) entry which is preliminary data.</text>
</comment>